<proteinExistence type="predicted"/>
<protein>
    <submittedName>
        <fullName evidence="1">Uncharacterized protein</fullName>
    </submittedName>
</protein>
<evidence type="ECO:0000313" key="1">
    <source>
        <dbReference type="EMBL" id="PIP56030.1"/>
    </source>
</evidence>
<sequence>MKHRVNYLVVQIYFSDTKLNNHRFQYMQFVEQTAKNVFILGGTGLLIEGFAQKMFEHQSKNTANFHFL</sequence>
<evidence type="ECO:0000313" key="2">
    <source>
        <dbReference type="Proteomes" id="UP000228495"/>
    </source>
</evidence>
<name>A0A2H0BGA8_UNCKA</name>
<dbReference type="Proteomes" id="UP000228495">
    <property type="component" value="Unassembled WGS sequence"/>
</dbReference>
<accession>A0A2H0BGA8</accession>
<reference evidence="1 2" key="1">
    <citation type="submission" date="2017-09" db="EMBL/GenBank/DDBJ databases">
        <title>Depth-based differentiation of microbial function through sediment-hosted aquifers and enrichment of novel symbionts in the deep terrestrial subsurface.</title>
        <authorList>
            <person name="Probst A.J."/>
            <person name="Ladd B."/>
            <person name="Jarett J.K."/>
            <person name="Geller-Mcgrath D.E."/>
            <person name="Sieber C.M."/>
            <person name="Emerson J.B."/>
            <person name="Anantharaman K."/>
            <person name="Thomas B.C."/>
            <person name="Malmstrom R."/>
            <person name="Stieglmeier M."/>
            <person name="Klingl A."/>
            <person name="Woyke T."/>
            <person name="Ryan C.M."/>
            <person name="Banfield J.F."/>
        </authorList>
    </citation>
    <scope>NUCLEOTIDE SEQUENCE [LARGE SCALE GENOMIC DNA]</scope>
    <source>
        <strain evidence="1">CG22_combo_CG10-13_8_21_14_all_39_12</strain>
    </source>
</reference>
<dbReference type="AlphaFoldDB" id="A0A2H0BGA8"/>
<dbReference type="EMBL" id="PCSU01000092">
    <property type="protein sequence ID" value="PIP56030.1"/>
    <property type="molecule type" value="Genomic_DNA"/>
</dbReference>
<gene>
    <name evidence="1" type="ORF">COX05_05120</name>
</gene>
<comment type="caution">
    <text evidence="1">The sequence shown here is derived from an EMBL/GenBank/DDBJ whole genome shotgun (WGS) entry which is preliminary data.</text>
</comment>
<organism evidence="1 2">
    <name type="scientific">candidate division WWE3 bacterium CG22_combo_CG10-13_8_21_14_all_39_12</name>
    <dbReference type="NCBI Taxonomy" id="1975094"/>
    <lineage>
        <taxon>Bacteria</taxon>
        <taxon>Katanobacteria</taxon>
    </lineage>
</organism>